<evidence type="ECO:0000313" key="4">
    <source>
        <dbReference type="Proteomes" id="UP000187408"/>
    </source>
</evidence>
<keyword evidence="4" id="KW-1185">Reference proteome</keyword>
<keyword evidence="1" id="KW-0812">Transmembrane</keyword>
<dbReference type="EMBL" id="MOEN01000017">
    <property type="protein sequence ID" value="OMH40416.1"/>
    <property type="molecule type" value="Genomic_DNA"/>
</dbReference>
<reference evidence="3 4" key="1">
    <citation type="submission" date="2016-10" db="EMBL/GenBank/DDBJ databases">
        <title>Genome sequence of a sulfur-reducing bacterium Desulfurobacterium indicum K6013.</title>
        <authorList>
            <person name="Cao J."/>
            <person name="Shao Z."/>
            <person name="Alain K."/>
            <person name="Jebbar M."/>
        </authorList>
    </citation>
    <scope>NUCLEOTIDE SEQUENCE [LARGE SCALE GENOMIC DNA]</scope>
    <source>
        <strain evidence="3 4">K6013</strain>
    </source>
</reference>
<gene>
    <name evidence="3" type="ORF">BLW93_05345</name>
</gene>
<evidence type="ECO:0000256" key="1">
    <source>
        <dbReference type="SAM" id="Phobius"/>
    </source>
</evidence>
<comment type="caution">
    <text evidence="3">The sequence shown here is derived from an EMBL/GenBank/DDBJ whole genome shotgun (WGS) entry which is preliminary data.</text>
</comment>
<proteinExistence type="predicted"/>
<dbReference type="OrthoDB" id="9765041at2"/>
<name>A0A1R1MKX5_9BACT</name>
<protein>
    <recommendedName>
        <fullName evidence="2">Homocysteine biosynthesis enzyme sulfur-incorporation domain-containing protein</fullName>
    </recommendedName>
</protein>
<feature type="transmembrane region" description="Helical" evidence="1">
    <location>
        <begin position="277"/>
        <end position="298"/>
    </location>
</feature>
<sequence>MEEQFKVNKTYEEINEKIRQGEAVVVTAEEMIEIVEEMGVVKAAEEVDVVTTGTFGAMCSSGAFLNVGHTRPKMKMEEIYLNGVPAYGALAAVDLYIGASALPENDPRNEVYPGRFEYGGAHVIEELIAGEDIELEAYAYGTDCYPRREIKKIINIKTVRDAILCNPRNCYQNYNVAVNKSSRTIYTYMGILRPNMGNATYSSAGQLSPLLNDPFFETIGIGTRIFLGGGIGYIAFHGTQHAPFGVRRTKKGQPVEGSGTIMTVGDMKQMSTNFIRAASIIGYGVSLFVGIGIPIPILNERIAFYTSVKDSEILAPVYDYSSDYPSGEAVNPIAYVNYGDLRKGQIEINGKKIQTCPLSSYYKAREIANILKEWIKEGRFEISRPAERLPAPKPDVKIEYEERK</sequence>
<dbReference type="Proteomes" id="UP000187408">
    <property type="component" value="Unassembled WGS sequence"/>
</dbReference>
<keyword evidence="1" id="KW-0472">Membrane</keyword>
<dbReference type="RefSeq" id="WP_076713072.1">
    <property type="nucleotide sequence ID" value="NZ_MOEN01000017.1"/>
</dbReference>
<organism evidence="3 4">
    <name type="scientific">Desulfurobacterium indicum</name>
    <dbReference type="NCBI Taxonomy" id="1914305"/>
    <lineage>
        <taxon>Bacteria</taxon>
        <taxon>Pseudomonadati</taxon>
        <taxon>Aquificota</taxon>
        <taxon>Aquificia</taxon>
        <taxon>Desulfurobacteriales</taxon>
        <taxon>Desulfurobacteriaceae</taxon>
        <taxon>Desulfurobacterium</taxon>
    </lineage>
</organism>
<keyword evidence="1" id="KW-1133">Transmembrane helix</keyword>
<dbReference type="STRING" id="1914305.BLW93_05345"/>
<dbReference type="InterPro" id="IPR002708">
    <property type="entry name" value="HcyBio"/>
</dbReference>
<feature type="domain" description="Homocysteine biosynthesis enzyme sulfur-incorporation" evidence="2">
    <location>
        <begin position="23"/>
        <end position="382"/>
    </location>
</feature>
<dbReference type="Pfam" id="PF01837">
    <property type="entry name" value="HcyBio"/>
    <property type="match status" value="1"/>
</dbReference>
<dbReference type="AlphaFoldDB" id="A0A1R1MKX5"/>
<evidence type="ECO:0000259" key="2">
    <source>
        <dbReference type="Pfam" id="PF01837"/>
    </source>
</evidence>
<accession>A0A1R1MKX5</accession>
<evidence type="ECO:0000313" key="3">
    <source>
        <dbReference type="EMBL" id="OMH40416.1"/>
    </source>
</evidence>